<dbReference type="PANTHER" id="PTHR23110:SF105">
    <property type="entry name" value="RIBBON, ISOFORM C"/>
    <property type="match status" value="1"/>
</dbReference>
<proteinExistence type="predicted"/>
<dbReference type="InterPro" id="IPR011333">
    <property type="entry name" value="SKP1/BTB/POZ_sf"/>
</dbReference>
<sequence length="433" mass="49398">MTNNNCHFTWLKQKETMISLAQSLYKDPTYFDCQLCAEGHHFNVHRVILSCNSPVLSSILQEHKTENPVITLDGVSPLELGALVEFMYTGVTRISSHFLMNFFQTAKSLQLAGLGHYDDLQIDKFLGEDGSTALEESEELQDGYEGYGQNVLNCLEMDDEIDSSNTKELQTISTDEGIFLNDRVIDQSDLIDDNSVEYDKYQDVLVKQEDADQSLDQTDANSDGFSERCNTDDTIENSNISTTFSKIQTVLVNQSNDGETEDLIDNSMTTVYSVCKEDDADMKEDGEYITVDNKVQVADEDENYVFVNIDSSVFHRVKENQVWRVKQDKNDGEVCAYSDKYVKVINPSKKTFKKRPKIQSVVGKDSKASPDDKKIYICLKCGNKYSHRRTLLHHIHWICEQPATYSCSLCPYMGKRKFQLKSHMKHAHMLRMS</sequence>
<keyword evidence="2" id="KW-0539">Nucleus</keyword>
<evidence type="ECO:0000256" key="1">
    <source>
        <dbReference type="ARBA" id="ARBA00004123"/>
    </source>
</evidence>
<gene>
    <name evidence="4" type="ORF">PYX00_007990</name>
</gene>
<dbReference type="PROSITE" id="PS50097">
    <property type="entry name" value="BTB"/>
    <property type="match status" value="1"/>
</dbReference>
<dbReference type="InterPro" id="IPR000210">
    <property type="entry name" value="BTB/POZ_dom"/>
</dbReference>
<dbReference type="GO" id="GO:0048468">
    <property type="term" value="P:cell development"/>
    <property type="evidence" value="ECO:0007669"/>
    <property type="project" value="UniProtKB-ARBA"/>
</dbReference>
<dbReference type="InterPro" id="IPR051095">
    <property type="entry name" value="Dros_DevTransReg"/>
</dbReference>
<reference evidence="4" key="1">
    <citation type="journal article" date="2024" name="Gigascience">
        <title>Chromosome-level genome of the poultry shaft louse Menopon gallinae provides insight into the host-switching and adaptive evolution of parasitic lice.</title>
        <authorList>
            <person name="Xu Y."/>
            <person name="Ma L."/>
            <person name="Liu S."/>
            <person name="Liang Y."/>
            <person name="Liu Q."/>
            <person name="He Z."/>
            <person name="Tian L."/>
            <person name="Duan Y."/>
            <person name="Cai W."/>
            <person name="Li H."/>
            <person name="Song F."/>
        </authorList>
    </citation>
    <scope>NUCLEOTIDE SEQUENCE</scope>
    <source>
        <strain evidence="4">Cailab_2023a</strain>
    </source>
</reference>
<dbReference type="CDD" id="cd18186">
    <property type="entry name" value="BTB_POZ_ZBTB_KLHL-like"/>
    <property type="match status" value="1"/>
</dbReference>
<dbReference type="GO" id="GO:0005634">
    <property type="term" value="C:nucleus"/>
    <property type="evidence" value="ECO:0007669"/>
    <property type="project" value="UniProtKB-SubCell"/>
</dbReference>
<dbReference type="SMART" id="SM00225">
    <property type="entry name" value="BTB"/>
    <property type="match status" value="1"/>
</dbReference>
<dbReference type="GO" id="GO:0006357">
    <property type="term" value="P:regulation of transcription by RNA polymerase II"/>
    <property type="evidence" value="ECO:0007669"/>
    <property type="project" value="TreeGrafter"/>
</dbReference>
<dbReference type="GO" id="GO:0048513">
    <property type="term" value="P:animal organ development"/>
    <property type="evidence" value="ECO:0007669"/>
    <property type="project" value="UniProtKB-ARBA"/>
</dbReference>
<evidence type="ECO:0000259" key="3">
    <source>
        <dbReference type="PROSITE" id="PS50097"/>
    </source>
</evidence>
<dbReference type="PANTHER" id="PTHR23110">
    <property type="entry name" value="BTB DOMAIN TRANSCRIPTION FACTOR"/>
    <property type="match status" value="1"/>
</dbReference>
<dbReference type="SUPFAM" id="SSF54695">
    <property type="entry name" value="POZ domain"/>
    <property type="match status" value="1"/>
</dbReference>
<dbReference type="Gene3D" id="3.30.160.60">
    <property type="entry name" value="Classic Zinc Finger"/>
    <property type="match status" value="1"/>
</dbReference>
<dbReference type="GO" id="GO:0003006">
    <property type="term" value="P:developmental process involved in reproduction"/>
    <property type="evidence" value="ECO:0007669"/>
    <property type="project" value="UniProtKB-ARBA"/>
</dbReference>
<evidence type="ECO:0000313" key="4">
    <source>
        <dbReference type="EMBL" id="KAL0270645.1"/>
    </source>
</evidence>
<feature type="domain" description="BTB" evidence="3">
    <location>
        <begin position="31"/>
        <end position="96"/>
    </location>
</feature>
<dbReference type="SMART" id="SM00355">
    <property type="entry name" value="ZnF_C2H2"/>
    <property type="match status" value="2"/>
</dbReference>
<dbReference type="AlphaFoldDB" id="A0AAW2HLE8"/>
<accession>A0AAW2HLE8</accession>
<dbReference type="EMBL" id="JARGDH010000004">
    <property type="protein sequence ID" value="KAL0270645.1"/>
    <property type="molecule type" value="Genomic_DNA"/>
</dbReference>
<comment type="subcellular location">
    <subcellularLocation>
        <location evidence="1">Nucleus</location>
    </subcellularLocation>
</comment>
<evidence type="ECO:0000256" key="2">
    <source>
        <dbReference type="ARBA" id="ARBA00023242"/>
    </source>
</evidence>
<dbReference type="InterPro" id="IPR013087">
    <property type="entry name" value="Znf_C2H2_type"/>
</dbReference>
<organism evidence="4">
    <name type="scientific">Menopon gallinae</name>
    <name type="common">poultry shaft louse</name>
    <dbReference type="NCBI Taxonomy" id="328185"/>
    <lineage>
        <taxon>Eukaryota</taxon>
        <taxon>Metazoa</taxon>
        <taxon>Ecdysozoa</taxon>
        <taxon>Arthropoda</taxon>
        <taxon>Hexapoda</taxon>
        <taxon>Insecta</taxon>
        <taxon>Pterygota</taxon>
        <taxon>Neoptera</taxon>
        <taxon>Paraneoptera</taxon>
        <taxon>Psocodea</taxon>
        <taxon>Troctomorpha</taxon>
        <taxon>Phthiraptera</taxon>
        <taxon>Amblycera</taxon>
        <taxon>Menoponidae</taxon>
        <taxon>Menopon</taxon>
    </lineage>
</organism>
<comment type="caution">
    <text evidence="4">The sequence shown here is derived from an EMBL/GenBank/DDBJ whole genome shotgun (WGS) entry which is preliminary data.</text>
</comment>
<dbReference type="Pfam" id="PF00651">
    <property type="entry name" value="BTB"/>
    <property type="match status" value="1"/>
</dbReference>
<dbReference type="Gene3D" id="3.30.710.10">
    <property type="entry name" value="Potassium Channel Kv1.1, Chain A"/>
    <property type="match status" value="1"/>
</dbReference>
<protein>
    <recommendedName>
        <fullName evidence="3">BTB domain-containing protein</fullName>
    </recommendedName>
</protein>
<name>A0AAW2HLE8_9NEOP</name>